<dbReference type="Proteomes" id="UP000254467">
    <property type="component" value="Unassembled WGS sequence"/>
</dbReference>
<gene>
    <name evidence="2" type="ORF">NCTC11862_01668</name>
</gene>
<keyword evidence="1" id="KW-0812">Transmembrane</keyword>
<dbReference type="RefSeq" id="WP_018581479.1">
    <property type="nucleotide sequence ID" value="NZ_LDYD01000018.1"/>
</dbReference>
<feature type="transmembrane region" description="Helical" evidence="1">
    <location>
        <begin position="12"/>
        <end position="33"/>
    </location>
</feature>
<name>A0A376CQD6_9CORY</name>
<reference evidence="2 3" key="1">
    <citation type="submission" date="2018-06" db="EMBL/GenBank/DDBJ databases">
        <authorList>
            <consortium name="Pathogen Informatics"/>
            <person name="Doyle S."/>
        </authorList>
    </citation>
    <scope>NUCLEOTIDE SEQUENCE [LARGE SCALE GENOMIC DNA]</scope>
    <source>
        <strain evidence="2 3">NCTC11862</strain>
    </source>
</reference>
<keyword evidence="1" id="KW-0472">Membrane</keyword>
<dbReference type="AlphaFoldDB" id="A0A376CQD6"/>
<sequence>MSAPLQRSRGDLIATGVIALIALVAVLIAYFSAPIRSAELNPASEEFAADTHLSAVPGSVEEIARIDDHSPALKPVISDGVTIGASGNSIAGYAPDGTQLWTYERAADLCALATAWGKAVATYRTNLGCGDVVAIDAATGEYAGTRSAPAPEEVVSISSNDRVGTVSTQRVELWRNDLVRTVEYGDVEAPQEADMQPNPGCTITSALTRTSLLAVTEVCGGTTWLRLQDTTPEDSRAPEIMANAHLSDGAVLVGIGQDVAAVFDPTTNDVIGINSIGVEITRSPVQPLGDIPTPYEPAVADLPHHMTYFDGSRLMLLDPNTMRVTSIYEDALGTGIAVANRLLYPVDGGIAVANWDTKAVETTIPVDRGAHTGPVSLGVAGESIVEKRGSELVFLSARNA</sequence>
<dbReference type="STRING" id="35756.GCA_001044155_00300"/>
<keyword evidence="3" id="KW-1185">Reference proteome</keyword>
<dbReference type="Gene3D" id="2.130.10.10">
    <property type="entry name" value="YVTN repeat-like/Quinoprotein amine dehydrogenase"/>
    <property type="match status" value="1"/>
</dbReference>
<keyword evidence="1" id="KW-1133">Transmembrane helix</keyword>
<dbReference type="OrthoDB" id="5182370at2"/>
<evidence type="ECO:0000313" key="3">
    <source>
        <dbReference type="Proteomes" id="UP000254467"/>
    </source>
</evidence>
<evidence type="ECO:0000256" key="1">
    <source>
        <dbReference type="SAM" id="Phobius"/>
    </source>
</evidence>
<organism evidence="2 3">
    <name type="scientific">Corynebacterium pilosum</name>
    <dbReference type="NCBI Taxonomy" id="35756"/>
    <lineage>
        <taxon>Bacteria</taxon>
        <taxon>Bacillati</taxon>
        <taxon>Actinomycetota</taxon>
        <taxon>Actinomycetes</taxon>
        <taxon>Mycobacteriales</taxon>
        <taxon>Corynebacteriaceae</taxon>
        <taxon>Corynebacterium</taxon>
    </lineage>
</organism>
<protein>
    <submittedName>
        <fullName evidence="2">Putative secreted protein</fullName>
    </submittedName>
</protein>
<accession>A0A376CQD6</accession>
<evidence type="ECO:0000313" key="2">
    <source>
        <dbReference type="EMBL" id="STC69868.1"/>
    </source>
</evidence>
<dbReference type="EMBL" id="UFXQ01000001">
    <property type="protein sequence ID" value="STC69868.1"/>
    <property type="molecule type" value="Genomic_DNA"/>
</dbReference>
<dbReference type="InterPro" id="IPR015943">
    <property type="entry name" value="WD40/YVTN_repeat-like_dom_sf"/>
</dbReference>
<proteinExistence type="predicted"/>